<protein>
    <recommendedName>
        <fullName evidence="5">Secreted protein</fullName>
    </recommendedName>
</protein>
<feature type="chain" id="PRO_5024855763" description="Secreted protein" evidence="2">
    <location>
        <begin position="33"/>
        <end position="272"/>
    </location>
</feature>
<dbReference type="Proteomes" id="UP000419144">
    <property type="component" value="Unassembled WGS sequence"/>
</dbReference>
<keyword evidence="4" id="KW-1185">Reference proteome</keyword>
<evidence type="ECO:0000313" key="4">
    <source>
        <dbReference type="Proteomes" id="UP000419144"/>
    </source>
</evidence>
<feature type="region of interest" description="Disordered" evidence="1">
    <location>
        <begin position="120"/>
        <end position="143"/>
    </location>
</feature>
<name>A0A640KDA3_LEITA</name>
<dbReference type="VEuPathDB" id="TriTrypDB:LtaPh_1604701"/>
<dbReference type="AlphaFoldDB" id="A0A640KDA3"/>
<organism evidence="3 4">
    <name type="scientific">Leishmania tarentolae</name>
    <name type="common">Sauroleishmania tarentolae</name>
    <dbReference type="NCBI Taxonomy" id="5689"/>
    <lineage>
        <taxon>Eukaryota</taxon>
        <taxon>Discoba</taxon>
        <taxon>Euglenozoa</taxon>
        <taxon>Kinetoplastea</taxon>
        <taxon>Metakinetoplastina</taxon>
        <taxon>Trypanosomatida</taxon>
        <taxon>Trypanosomatidae</taxon>
        <taxon>Leishmaniinae</taxon>
        <taxon>Leishmania</taxon>
        <taxon>lizard Leishmania</taxon>
    </lineage>
</organism>
<comment type="caution">
    <text evidence="3">The sequence shown here is derived from an EMBL/GenBank/DDBJ whole genome shotgun (WGS) entry which is preliminary data.</text>
</comment>
<dbReference type="EMBL" id="BLBS01000020">
    <property type="protein sequence ID" value="GET87402.1"/>
    <property type="molecule type" value="Genomic_DNA"/>
</dbReference>
<proteinExistence type="predicted"/>
<gene>
    <name evidence="3" type="ORF">LtaPh_1604701</name>
</gene>
<feature type="region of interest" description="Disordered" evidence="1">
    <location>
        <begin position="84"/>
        <end position="105"/>
    </location>
</feature>
<sequence>MRVEGKDVHTPRRSPFFFFHLPVAFTLQLCTAARGGTAERKANEKAKKCASGGDAQQVEAPCQLIPVLLGRQYLRDFTTAERPKVGEHNQTQGAHKASQRYEGHEGARHREAILVACVDPARSEQHSKPQKGGPRDRQRRGNRVVHLPLGTLQVVRIRAGNRHPVRLLHRCGGLAVKQIHGVHRFAVVRLPFEHREQNRAHGTCCEDQQQYADEYAAALHCRWCLGRLHWNKDPGKNVLVRSVRSSGKELAALAVRETSSTSHEIKWEIVGG</sequence>
<keyword evidence="2" id="KW-0732">Signal</keyword>
<evidence type="ECO:0008006" key="5">
    <source>
        <dbReference type="Google" id="ProtNLM"/>
    </source>
</evidence>
<evidence type="ECO:0000313" key="3">
    <source>
        <dbReference type="EMBL" id="GET87402.1"/>
    </source>
</evidence>
<accession>A0A640KDA3</accession>
<evidence type="ECO:0000256" key="1">
    <source>
        <dbReference type="SAM" id="MobiDB-lite"/>
    </source>
</evidence>
<evidence type="ECO:0000256" key="2">
    <source>
        <dbReference type="SAM" id="SignalP"/>
    </source>
</evidence>
<reference evidence="3" key="1">
    <citation type="submission" date="2019-11" db="EMBL/GenBank/DDBJ databases">
        <title>Leishmania tarentolae CDS.</title>
        <authorList>
            <person name="Goto Y."/>
            <person name="Yamagishi J."/>
        </authorList>
    </citation>
    <scope>NUCLEOTIDE SEQUENCE [LARGE SCALE GENOMIC DNA]</scope>
    <source>
        <strain evidence="3">Parrot Tar II</strain>
    </source>
</reference>
<feature type="signal peptide" evidence="2">
    <location>
        <begin position="1"/>
        <end position="32"/>
    </location>
</feature>